<evidence type="ECO:0000313" key="2">
    <source>
        <dbReference type="Proteomes" id="UP000014480"/>
    </source>
</evidence>
<protein>
    <submittedName>
        <fullName evidence="1">Uncharacterized protein</fullName>
    </submittedName>
</protein>
<sequence>MPTSIDADLAWTTQHSANHHNRRYSTRPIPYPVTHTFFRAVTGTHTLLCALEWIHFTTTSPFVFLAPGRSPPPNNHQSPVHATSLAPLVLSPRNSFLDPFPRPARQTMRHIACCCDCPIPFVVLHVFSAS</sequence>
<comment type="caution">
    <text evidence="1">The sequence shown here is derived from an EMBL/GenBank/DDBJ whole genome shotgun (WGS) entry which is preliminary data.</text>
</comment>
<evidence type="ECO:0000313" key="1">
    <source>
        <dbReference type="EMBL" id="TDZ20798.1"/>
    </source>
</evidence>
<name>A0A484FSB0_COLOR</name>
<reference evidence="2" key="1">
    <citation type="journal article" date="2013" name="New Phytol.">
        <title>Comparative genomic and transcriptomic analyses reveal the hemibiotrophic stage shift of Colletotrichum fungi.</title>
        <authorList>
            <person name="Gan P."/>
            <person name="Ikeda K."/>
            <person name="Irieda H."/>
            <person name="Narusaka M."/>
            <person name="O'Connell R.J."/>
            <person name="Narusaka Y."/>
            <person name="Takano Y."/>
            <person name="Kubo Y."/>
            <person name="Shirasu K."/>
        </authorList>
    </citation>
    <scope>NUCLEOTIDE SEQUENCE [LARGE SCALE GENOMIC DNA]</scope>
    <source>
        <strain evidence="2">104-T / ATCC 96160 / CBS 514.97 / LARS 414 / MAFF 240422</strain>
    </source>
</reference>
<proteinExistence type="predicted"/>
<dbReference type="Proteomes" id="UP000014480">
    <property type="component" value="Unassembled WGS sequence"/>
</dbReference>
<accession>A0A484FSB0</accession>
<dbReference type="AlphaFoldDB" id="A0A484FSB0"/>
<keyword evidence="2" id="KW-1185">Reference proteome</keyword>
<organism evidence="1 2">
    <name type="scientific">Colletotrichum orbiculare (strain 104-T / ATCC 96160 / CBS 514.97 / LARS 414 / MAFF 240422)</name>
    <name type="common">Cucumber anthracnose fungus</name>
    <name type="synonym">Colletotrichum lagenarium</name>
    <dbReference type="NCBI Taxonomy" id="1213857"/>
    <lineage>
        <taxon>Eukaryota</taxon>
        <taxon>Fungi</taxon>
        <taxon>Dikarya</taxon>
        <taxon>Ascomycota</taxon>
        <taxon>Pezizomycotina</taxon>
        <taxon>Sordariomycetes</taxon>
        <taxon>Hypocreomycetidae</taxon>
        <taxon>Glomerellales</taxon>
        <taxon>Glomerellaceae</taxon>
        <taxon>Colletotrichum</taxon>
        <taxon>Colletotrichum orbiculare species complex</taxon>
    </lineage>
</organism>
<dbReference type="EMBL" id="AMCV02000016">
    <property type="protein sequence ID" value="TDZ20798.1"/>
    <property type="molecule type" value="Genomic_DNA"/>
</dbReference>
<gene>
    <name evidence="1" type="ORF">Cob_v006259</name>
</gene>
<reference evidence="2" key="2">
    <citation type="journal article" date="2019" name="Mol. Plant Microbe Interact.">
        <title>Genome sequence resources for four phytopathogenic fungi from the Colletotrichum orbiculare species complex.</title>
        <authorList>
            <person name="Gan P."/>
            <person name="Tsushima A."/>
            <person name="Narusaka M."/>
            <person name="Narusaka Y."/>
            <person name="Takano Y."/>
            <person name="Kubo Y."/>
            <person name="Shirasu K."/>
        </authorList>
    </citation>
    <scope>GENOME REANNOTATION</scope>
    <source>
        <strain evidence="2">104-T / ATCC 96160 / CBS 514.97 / LARS 414 / MAFF 240422</strain>
    </source>
</reference>